<keyword evidence="3" id="KW-0378">Hydrolase</keyword>
<keyword evidence="1" id="KW-1133">Transmembrane helix</keyword>
<keyword evidence="1" id="KW-0472">Membrane</keyword>
<dbReference type="RefSeq" id="WP_188899200.1">
    <property type="nucleotide sequence ID" value="NZ_BMKS01000003.1"/>
</dbReference>
<name>A0A8J2Z9B5_9PROT</name>
<dbReference type="SUPFAM" id="SSF53474">
    <property type="entry name" value="alpha/beta-Hydrolases"/>
    <property type="match status" value="1"/>
</dbReference>
<dbReference type="Proteomes" id="UP000597507">
    <property type="component" value="Unassembled WGS sequence"/>
</dbReference>
<keyword evidence="4" id="KW-1185">Reference proteome</keyword>
<dbReference type="EMBL" id="BMKS01000003">
    <property type="protein sequence ID" value="GGG26516.1"/>
    <property type="molecule type" value="Genomic_DNA"/>
</dbReference>
<evidence type="ECO:0000313" key="4">
    <source>
        <dbReference type="Proteomes" id="UP000597507"/>
    </source>
</evidence>
<evidence type="ECO:0000259" key="2">
    <source>
        <dbReference type="Pfam" id="PF12146"/>
    </source>
</evidence>
<dbReference type="PANTHER" id="PTHR12277">
    <property type="entry name" value="ALPHA/BETA HYDROLASE DOMAIN-CONTAINING PROTEIN"/>
    <property type="match status" value="1"/>
</dbReference>
<dbReference type="Pfam" id="PF12146">
    <property type="entry name" value="Hydrolase_4"/>
    <property type="match status" value="1"/>
</dbReference>
<feature type="domain" description="Serine aminopeptidase S33" evidence="2">
    <location>
        <begin position="72"/>
        <end position="174"/>
    </location>
</feature>
<protein>
    <submittedName>
        <fullName evidence="3">Alpha/beta hydrolase</fullName>
    </submittedName>
</protein>
<dbReference type="Gene3D" id="3.40.50.1820">
    <property type="entry name" value="alpha/beta hydrolase"/>
    <property type="match status" value="1"/>
</dbReference>
<evidence type="ECO:0000313" key="3">
    <source>
        <dbReference type="EMBL" id="GGG26516.1"/>
    </source>
</evidence>
<dbReference type="InterPro" id="IPR029058">
    <property type="entry name" value="AB_hydrolase_fold"/>
</dbReference>
<evidence type="ECO:0000256" key="1">
    <source>
        <dbReference type="SAM" id="Phobius"/>
    </source>
</evidence>
<dbReference type="AlphaFoldDB" id="A0A8J2Z9B5"/>
<keyword evidence="1" id="KW-0812">Transmembrane</keyword>
<dbReference type="GO" id="GO:0016787">
    <property type="term" value="F:hydrolase activity"/>
    <property type="evidence" value="ECO:0007669"/>
    <property type="project" value="UniProtKB-KW"/>
</dbReference>
<reference evidence="3 4" key="1">
    <citation type="journal article" date="2014" name="Int. J. Syst. Evol. Microbiol.">
        <title>Complete genome sequence of Corynebacterium casei LMG S-19264T (=DSM 44701T), isolated from a smear-ripened cheese.</title>
        <authorList>
            <consortium name="US DOE Joint Genome Institute (JGI-PGF)"/>
            <person name="Walter F."/>
            <person name="Albersmeier A."/>
            <person name="Kalinowski J."/>
            <person name="Ruckert C."/>
        </authorList>
    </citation>
    <scope>NUCLEOTIDE SEQUENCE [LARGE SCALE GENOMIC DNA]</scope>
    <source>
        <strain evidence="3 4">CGMCC 1.16330</strain>
    </source>
</reference>
<feature type="transmembrane region" description="Helical" evidence="1">
    <location>
        <begin position="6"/>
        <end position="23"/>
    </location>
</feature>
<dbReference type="InterPro" id="IPR022742">
    <property type="entry name" value="Hydrolase_4"/>
</dbReference>
<dbReference type="PANTHER" id="PTHR12277:SF81">
    <property type="entry name" value="PROTEIN ABHD13"/>
    <property type="match status" value="1"/>
</dbReference>
<proteinExistence type="predicted"/>
<sequence length="269" mass="28401">MLLDLLLLALAAYAAMVALLFLAQRLLMYPGSWEGGPGAAPGDPPPGFEAIRLVAEDGERLAAWWRAPAPGRAVLLYFHGNGGTLRHRRARVAALTAEGRGLLILSYRGYAGSTGAPGEEGFARDARAAHDFVAARHPEAPLVLYGESLGAGVAVRLAAERRVAGLVLETPFSSAVDVARGIAWFVPVGLLMRDRFDAASRIGAVGAPVLILHGERDAVVPIALAERLFAAAAEPKRFVRLPGVRHSEVLERGGLAPTLAFLAEVEAAR</sequence>
<accession>A0A8J2Z9B5</accession>
<comment type="caution">
    <text evidence="3">The sequence shown here is derived from an EMBL/GenBank/DDBJ whole genome shotgun (WGS) entry which is preliminary data.</text>
</comment>
<organism evidence="3 4">
    <name type="scientific">Caldovatus sediminis</name>
    <dbReference type="NCBI Taxonomy" id="2041189"/>
    <lineage>
        <taxon>Bacteria</taxon>
        <taxon>Pseudomonadati</taxon>
        <taxon>Pseudomonadota</taxon>
        <taxon>Alphaproteobacteria</taxon>
        <taxon>Acetobacterales</taxon>
        <taxon>Roseomonadaceae</taxon>
        <taxon>Caldovatus</taxon>
    </lineage>
</organism>
<gene>
    <name evidence="3" type="ORF">GCM10010964_13040</name>
</gene>